<dbReference type="GO" id="GO:0022857">
    <property type="term" value="F:transmembrane transporter activity"/>
    <property type="evidence" value="ECO:0007669"/>
    <property type="project" value="TreeGrafter"/>
</dbReference>
<comment type="similarity">
    <text evidence="1">Belongs to the ABC transporter superfamily.</text>
</comment>
<gene>
    <name evidence="2" type="ORF">ICN82_18555</name>
</gene>
<evidence type="ECO:0000313" key="2">
    <source>
        <dbReference type="EMBL" id="MBE3640211.1"/>
    </source>
</evidence>
<dbReference type="GO" id="GO:0005886">
    <property type="term" value="C:plasma membrane"/>
    <property type="evidence" value="ECO:0007669"/>
    <property type="project" value="TreeGrafter"/>
</dbReference>
<proteinExistence type="inferred from homology"/>
<dbReference type="InterPro" id="IPR015854">
    <property type="entry name" value="ABC_transpr_LolD-like"/>
</dbReference>
<keyword evidence="3" id="KW-1185">Reference proteome</keyword>
<feature type="non-terminal residue" evidence="2">
    <location>
        <position position="1"/>
    </location>
</feature>
<dbReference type="GO" id="GO:0005524">
    <property type="term" value="F:ATP binding"/>
    <property type="evidence" value="ECO:0007669"/>
    <property type="project" value="UniProtKB-KW"/>
</dbReference>
<protein>
    <submittedName>
        <fullName evidence="2">ABC transporter ATP-binding protein</fullName>
    </submittedName>
</protein>
<dbReference type="PANTHER" id="PTHR24220:SF689">
    <property type="entry name" value="LIPOPROTEIN-RELEASING SYSTEM ATP-BINDING PROTEIN LOLD"/>
    <property type="match status" value="1"/>
</dbReference>
<dbReference type="PANTHER" id="PTHR24220">
    <property type="entry name" value="IMPORT ATP-BINDING PROTEIN"/>
    <property type="match status" value="1"/>
</dbReference>
<evidence type="ECO:0000313" key="3">
    <source>
        <dbReference type="Proteomes" id="UP000609121"/>
    </source>
</evidence>
<keyword evidence="2" id="KW-0067">ATP-binding</keyword>
<comment type="caution">
    <text evidence="2">The sequence shown here is derived from an EMBL/GenBank/DDBJ whole genome shotgun (WGS) entry which is preliminary data.</text>
</comment>
<dbReference type="InterPro" id="IPR027417">
    <property type="entry name" value="P-loop_NTPase"/>
</dbReference>
<organism evidence="2 3">
    <name type="scientific">Mangrovicoccus algicola</name>
    <dbReference type="NCBI Taxonomy" id="2771008"/>
    <lineage>
        <taxon>Bacteria</taxon>
        <taxon>Pseudomonadati</taxon>
        <taxon>Pseudomonadota</taxon>
        <taxon>Alphaproteobacteria</taxon>
        <taxon>Rhodobacterales</taxon>
        <taxon>Paracoccaceae</taxon>
        <taxon>Mangrovicoccus</taxon>
    </lineage>
</organism>
<dbReference type="SUPFAM" id="SSF52540">
    <property type="entry name" value="P-loop containing nucleoside triphosphate hydrolases"/>
    <property type="match status" value="1"/>
</dbReference>
<name>A0A8J6ZE94_9RHOB</name>
<sequence>VARALAADAPVLLADEPTASLDRAAADRLIGDLAGLARETGKTLIAVSHDTRLLERMDRVLTVTDGRIAEDVHV</sequence>
<keyword evidence="2" id="KW-0547">Nucleotide-binding</keyword>
<accession>A0A8J6ZE94</accession>
<evidence type="ECO:0000256" key="1">
    <source>
        <dbReference type="ARBA" id="ARBA00005417"/>
    </source>
</evidence>
<dbReference type="Gene3D" id="3.40.50.300">
    <property type="entry name" value="P-loop containing nucleotide triphosphate hydrolases"/>
    <property type="match status" value="1"/>
</dbReference>
<reference evidence="2" key="1">
    <citation type="submission" date="2020-09" db="EMBL/GenBank/DDBJ databases">
        <title>A novel bacterium of genus Mangrovicoccus, isolated from South China Sea.</title>
        <authorList>
            <person name="Huang H."/>
            <person name="Mo K."/>
            <person name="Hu Y."/>
        </authorList>
    </citation>
    <scope>NUCLEOTIDE SEQUENCE</scope>
    <source>
        <strain evidence="2">HB182678</strain>
    </source>
</reference>
<dbReference type="EMBL" id="JACVXA010000077">
    <property type="protein sequence ID" value="MBE3640211.1"/>
    <property type="molecule type" value="Genomic_DNA"/>
</dbReference>
<dbReference type="AlphaFoldDB" id="A0A8J6ZE94"/>
<dbReference type="Proteomes" id="UP000609121">
    <property type="component" value="Unassembled WGS sequence"/>
</dbReference>